<dbReference type="InterPro" id="IPR000961">
    <property type="entry name" value="AGC-kinase_C"/>
</dbReference>
<dbReference type="PANTHER" id="PTHR24351">
    <property type="entry name" value="RIBOSOMAL PROTEIN S6 KINASE"/>
    <property type="match status" value="1"/>
</dbReference>
<comment type="catalytic activity">
    <reaction evidence="14">
        <text>L-seryl-[protein] + ATP = O-phospho-L-seryl-[protein] + ADP + H(+)</text>
        <dbReference type="Rhea" id="RHEA:17989"/>
        <dbReference type="Rhea" id="RHEA-COMP:9863"/>
        <dbReference type="Rhea" id="RHEA-COMP:11604"/>
        <dbReference type="ChEBI" id="CHEBI:15378"/>
        <dbReference type="ChEBI" id="CHEBI:29999"/>
        <dbReference type="ChEBI" id="CHEBI:30616"/>
        <dbReference type="ChEBI" id="CHEBI:83421"/>
        <dbReference type="ChEBI" id="CHEBI:456216"/>
        <dbReference type="EC" id="2.7.11.13"/>
    </reaction>
</comment>
<evidence type="ECO:0000256" key="4">
    <source>
        <dbReference type="ARBA" id="ARBA00022553"/>
    </source>
</evidence>
<dbReference type="InterPro" id="IPR036274">
    <property type="entry name" value="HR1_rpt_sf"/>
</dbReference>
<dbReference type="CDD" id="cd08689">
    <property type="entry name" value="C2_fungal_Pkc1p"/>
    <property type="match status" value="1"/>
</dbReference>
<feature type="region of interest" description="Disordered" evidence="17">
    <location>
        <begin position="638"/>
        <end position="819"/>
    </location>
</feature>
<evidence type="ECO:0000256" key="6">
    <source>
        <dbReference type="ARBA" id="ARBA00022723"/>
    </source>
</evidence>
<proteinExistence type="inferred from homology"/>
<dbReference type="FunFam" id="3.30.200.20:FF:000103">
    <property type="entry name" value="Protein kinase C"/>
    <property type="match status" value="1"/>
</dbReference>
<evidence type="ECO:0000259" key="20">
    <source>
        <dbReference type="PROSITE" id="PS50081"/>
    </source>
</evidence>
<feature type="compositionally biased region" description="Polar residues" evidence="17">
    <location>
        <begin position="162"/>
        <end position="171"/>
    </location>
</feature>
<dbReference type="Proteomes" id="UP001150238">
    <property type="component" value="Unassembled WGS sequence"/>
</dbReference>
<dbReference type="InterPro" id="IPR000719">
    <property type="entry name" value="Prot_kinase_dom"/>
</dbReference>
<evidence type="ECO:0000256" key="14">
    <source>
        <dbReference type="ARBA" id="ARBA00047470"/>
    </source>
</evidence>
<dbReference type="AlphaFoldDB" id="A0A9W8ZQH1"/>
<protein>
    <recommendedName>
        <fullName evidence="2">protein kinase C</fullName>
        <ecNumber evidence="2">2.7.11.13</ecNumber>
    </recommendedName>
</protein>
<dbReference type="FunFam" id="3.30.60.20:FF:000034">
    <property type="entry name" value="Protein kinase C"/>
    <property type="match status" value="1"/>
</dbReference>
<keyword evidence="3" id="KW-0723">Serine/threonine-protein kinase</keyword>
<dbReference type="SMART" id="SM00239">
    <property type="entry name" value="C2"/>
    <property type="match status" value="1"/>
</dbReference>
<feature type="domain" description="AGC-kinase C-terminal" evidence="21">
    <location>
        <begin position="1086"/>
        <end position="1153"/>
    </location>
</feature>
<sequence length="1153" mass="129660">MYELLKGETIESVLDKMIEDYQSPLSLSAARNLEVHSKDGIAGRGYIKKRMLLNVRFFTAASELDQKIQDVFKHIQTERKILEASQLLRQATTNQDVLRRNDAKIRETERSLSYFEETLRELQARKLQQNEPGRSSGPQVPPKEDRYGRDNPADTSMKRSLDSSASGSPQTKAYSNLDLIKAETPLTSAKISKMLHQLEFKLQVEMQYKRGIDKMAKLYQADGDKKSRQDAESKKVESEKKIQLLQLARKRYKNLHVLDDALAEEEEEPNGTGIEGERKENLRAKPLSGILSVTVRGARELDHAPIVTRFRSSKNQVVETSVSLKVEGTQLARSHPSRTDRWNEDFEITVDKANEVEIAVYDKQVGETHAVPIGLLWIRISDLVEALRRQKVFMESGQGGWVTAGAMHGDAGHPNSADLNAPLSFGAAPPGGFGPQGGMGDGIPQQPSEGIEAWFAVEPAGAILLHLNFVKENVRKRQIDAPLGGLGRQGAVRKRKGEVHEMNGHKFVQKQFYQLMLCAFCSDFLLNATGYQCEDCRYTCHKKCHEKVVTKCISKSNTGDDEEKINHRIPHRFEPLTNIGANWCCHCGYMLPLGRKNARKCSECDLTCHANCAHLVPDFCGMSMETANTLLSDMRDIKKHRAQRPSQPSAPQQPSRHSPPADTMGRLKLSGAPEPEADPFGRQQPSLPATPPSGYPQAPYYPQQQQQQQPPLSGPPPGARPPSAGVKAPPAYAQEPSRPQTAPYEQLQPGAYPGTRPPGPPSPVQTKIGLPSSPMQQQRPPDRSSTVLPTTQTPPQQPQIQIQQQQQQRQPVRQQTQRRKVGLDDFNFLAVLGKGNFGKVMLAEEKKTNGLYAIKVLKKEFIIDNDEVESTRSEKRVFLAAAKERHPFLLGLHSCFQTETRVYFVMEYVSGGDLMLHIQRKQFSLRQAKFYASEVLLALEYFHSQGIIYRDLKLDNILLTLDGHVKVADYGLCKEEMWFGQTTSTFCGTPEFMAPEILLEQRYGRAVDWWAFGVLTYEMLLGQSPFRGDDEDEIFDAILEDEPLYPITMPRDAVSILQKLLTRDPNRRLGSTKEDAEEIKRQPFFKDVSWDDVVNKRIPPPYFPTINGSADTSNFDEEFTREQPTLTPVHGQLSSRDQAEFNGFSYVASWADI</sequence>
<evidence type="ECO:0000256" key="17">
    <source>
        <dbReference type="SAM" id="MobiDB-lite"/>
    </source>
</evidence>
<feature type="compositionally biased region" description="Polar residues" evidence="17">
    <location>
        <begin position="773"/>
        <end position="788"/>
    </location>
</feature>
<dbReference type="PROSITE" id="PS00108">
    <property type="entry name" value="PROTEIN_KINASE_ST"/>
    <property type="match status" value="1"/>
</dbReference>
<evidence type="ECO:0000256" key="5">
    <source>
        <dbReference type="ARBA" id="ARBA00022679"/>
    </source>
</evidence>
<feature type="binding site" evidence="16">
    <location>
        <position position="855"/>
    </location>
    <ligand>
        <name>ATP</name>
        <dbReference type="ChEBI" id="CHEBI:30616"/>
    </ligand>
</feature>
<dbReference type="InterPro" id="IPR011072">
    <property type="entry name" value="HR1_rho-bd"/>
</dbReference>
<evidence type="ECO:0000256" key="8">
    <source>
        <dbReference type="ARBA" id="ARBA00022741"/>
    </source>
</evidence>
<feature type="compositionally biased region" description="Low complexity" evidence="17">
    <location>
        <begin position="644"/>
        <end position="661"/>
    </location>
</feature>
<dbReference type="InterPro" id="IPR017441">
    <property type="entry name" value="Protein_kinase_ATP_BS"/>
</dbReference>
<evidence type="ECO:0000256" key="13">
    <source>
        <dbReference type="ARBA" id="ARBA00047272"/>
    </source>
</evidence>
<feature type="compositionally biased region" description="Low complexity" evidence="17">
    <location>
        <begin position="695"/>
        <end position="711"/>
    </location>
</feature>
<dbReference type="InterPro" id="IPR008271">
    <property type="entry name" value="Ser/Thr_kinase_AS"/>
</dbReference>
<feature type="region of interest" description="Disordered" evidence="17">
    <location>
        <begin position="125"/>
        <end position="171"/>
    </location>
</feature>
<dbReference type="Pfam" id="PF00168">
    <property type="entry name" value="C2"/>
    <property type="match status" value="1"/>
</dbReference>
<dbReference type="EC" id="2.7.11.13" evidence="2"/>
<feature type="domain" description="Phorbol-ester/DAG-type" evidence="20">
    <location>
        <begin position="504"/>
        <end position="552"/>
    </location>
</feature>
<evidence type="ECO:0000259" key="19">
    <source>
        <dbReference type="PROSITE" id="PS50011"/>
    </source>
</evidence>
<accession>A0A9W8ZQH1</accession>
<evidence type="ECO:0000259" key="18">
    <source>
        <dbReference type="PROSITE" id="PS50004"/>
    </source>
</evidence>
<dbReference type="SMART" id="SM00742">
    <property type="entry name" value="Hr1"/>
    <property type="match status" value="2"/>
</dbReference>
<dbReference type="SUPFAM" id="SSF46585">
    <property type="entry name" value="HR1 repeat"/>
    <property type="match status" value="1"/>
</dbReference>
<keyword evidence="15" id="KW-0175">Coiled coil</keyword>
<dbReference type="InterPro" id="IPR000008">
    <property type="entry name" value="C2_dom"/>
</dbReference>
<evidence type="ECO:0000259" key="21">
    <source>
        <dbReference type="PROSITE" id="PS51285"/>
    </source>
</evidence>
<dbReference type="Gene3D" id="3.30.60.20">
    <property type="match status" value="2"/>
</dbReference>
<dbReference type="CDD" id="cd20823">
    <property type="entry name" value="C1_ScPKC1-like_rpt2"/>
    <property type="match status" value="1"/>
</dbReference>
<dbReference type="GO" id="GO:0005524">
    <property type="term" value="F:ATP binding"/>
    <property type="evidence" value="ECO:0007669"/>
    <property type="project" value="UniProtKB-UniRule"/>
</dbReference>
<keyword evidence="12 16" id="KW-0067">ATP-binding</keyword>
<comment type="caution">
    <text evidence="23">The sequence shown here is derived from an EMBL/GenBank/DDBJ whole genome shotgun (WGS) entry which is preliminary data.</text>
</comment>
<dbReference type="PROSITE" id="PS00107">
    <property type="entry name" value="PROTEIN_KINASE_ATP"/>
    <property type="match status" value="1"/>
</dbReference>
<dbReference type="GO" id="GO:0004697">
    <property type="term" value="F:diacylglycerol-dependent serine/threonine kinase activity"/>
    <property type="evidence" value="ECO:0007669"/>
    <property type="project" value="UniProtKB-EC"/>
</dbReference>
<dbReference type="FunFam" id="1.10.510.10:FF:000101">
    <property type="entry name" value="Protein kinase C"/>
    <property type="match status" value="1"/>
</dbReference>
<evidence type="ECO:0000256" key="15">
    <source>
        <dbReference type="PROSITE-ProRule" id="PRU01207"/>
    </source>
</evidence>
<evidence type="ECO:0000256" key="12">
    <source>
        <dbReference type="ARBA" id="ARBA00022840"/>
    </source>
</evidence>
<dbReference type="GO" id="GO:0008270">
    <property type="term" value="F:zinc ion binding"/>
    <property type="evidence" value="ECO:0007669"/>
    <property type="project" value="UniProtKB-KW"/>
</dbReference>
<feature type="domain" description="Protein kinase" evidence="19">
    <location>
        <begin position="826"/>
        <end position="1085"/>
    </location>
</feature>
<reference evidence="23" key="1">
    <citation type="submission" date="2022-08" db="EMBL/GenBank/DDBJ databases">
        <authorList>
            <consortium name="DOE Joint Genome Institute"/>
            <person name="Min B."/>
            <person name="Riley R."/>
            <person name="Sierra-Patev S."/>
            <person name="Naranjo-Ortiz M."/>
            <person name="Looney B."/>
            <person name="Konkel Z."/>
            <person name="Slot J.C."/>
            <person name="Sakamoto Y."/>
            <person name="Steenwyk J.L."/>
            <person name="Rokas A."/>
            <person name="Carro J."/>
            <person name="Camarero S."/>
            <person name="Ferreira P."/>
            <person name="Molpeceres G."/>
            <person name="Ruiz-Duenas F.J."/>
            <person name="Serrano A."/>
            <person name="Henrissat B."/>
            <person name="Drula E."/>
            <person name="Hughes K.W."/>
            <person name="Mata J.L."/>
            <person name="Ishikawa N.K."/>
            <person name="Vargas-Isla R."/>
            <person name="Ushijima S."/>
            <person name="Smith C.A."/>
            <person name="Ahrendt S."/>
            <person name="Andreopoulos W."/>
            <person name="He G."/>
            <person name="Labutti K."/>
            <person name="Lipzen A."/>
            <person name="Ng V."/>
            <person name="Sandor L."/>
            <person name="Barry K."/>
            <person name="Martinez A.T."/>
            <person name="Xiao Y."/>
            <person name="Gibbons J.G."/>
            <person name="Terashima K."/>
            <person name="Hibbett D.S."/>
            <person name="Grigoriev I.V."/>
        </authorList>
    </citation>
    <scope>NUCLEOTIDE SEQUENCE</scope>
    <source>
        <strain evidence="23">Sp2 HRB7682 ss15</strain>
    </source>
</reference>
<dbReference type="Pfam" id="PF00069">
    <property type="entry name" value="Pkinase"/>
    <property type="match status" value="1"/>
</dbReference>
<dbReference type="SUPFAM" id="SSF49562">
    <property type="entry name" value="C2 domain (Calcium/lipid-binding domain, CaLB)"/>
    <property type="match status" value="1"/>
</dbReference>
<dbReference type="Gene3D" id="1.10.510.10">
    <property type="entry name" value="Transferase(Phosphotransferase) domain 1"/>
    <property type="match status" value="1"/>
</dbReference>
<dbReference type="GO" id="GO:0009272">
    <property type="term" value="P:fungal-type cell wall biogenesis"/>
    <property type="evidence" value="ECO:0007669"/>
    <property type="project" value="InterPro"/>
</dbReference>
<evidence type="ECO:0000256" key="7">
    <source>
        <dbReference type="ARBA" id="ARBA00022737"/>
    </source>
</evidence>
<keyword evidence="7" id="KW-0677">Repeat</keyword>
<dbReference type="SMART" id="SM00133">
    <property type="entry name" value="S_TK_X"/>
    <property type="match status" value="1"/>
</dbReference>
<feature type="compositionally biased region" description="Basic and acidic residues" evidence="17">
    <location>
        <begin position="142"/>
        <end position="161"/>
    </location>
</feature>
<dbReference type="InterPro" id="IPR046349">
    <property type="entry name" value="C1-like_sf"/>
</dbReference>
<feature type="compositionally biased region" description="Polar residues" evidence="17">
    <location>
        <begin position="126"/>
        <end position="138"/>
    </location>
</feature>
<dbReference type="InterPro" id="IPR037778">
    <property type="entry name" value="C2_fungal_PKC"/>
</dbReference>
<dbReference type="Pfam" id="PF02185">
    <property type="entry name" value="HR1"/>
    <property type="match status" value="2"/>
</dbReference>
<dbReference type="SUPFAM" id="SSF56112">
    <property type="entry name" value="Protein kinase-like (PK-like)"/>
    <property type="match status" value="1"/>
</dbReference>
<keyword evidence="9" id="KW-0863">Zinc-finger</keyword>
<evidence type="ECO:0000256" key="16">
    <source>
        <dbReference type="PROSITE-ProRule" id="PRU10141"/>
    </source>
</evidence>
<dbReference type="InterPro" id="IPR011009">
    <property type="entry name" value="Kinase-like_dom_sf"/>
</dbReference>
<dbReference type="FunFam" id="3.30.60.20:FF:000014">
    <property type="entry name" value="Protein kinase C"/>
    <property type="match status" value="1"/>
</dbReference>
<evidence type="ECO:0000256" key="3">
    <source>
        <dbReference type="ARBA" id="ARBA00022527"/>
    </source>
</evidence>
<evidence type="ECO:0000256" key="10">
    <source>
        <dbReference type="ARBA" id="ARBA00022777"/>
    </source>
</evidence>
<keyword evidence="5" id="KW-0808">Transferase</keyword>
<name>A0A9W8ZQH1_9AGAR</name>
<keyword evidence="10" id="KW-0418">Kinase</keyword>
<evidence type="ECO:0000256" key="1">
    <source>
        <dbReference type="ARBA" id="ARBA00005490"/>
    </source>
</evidence>
<dbReference type="Gene3D" id="1.10.287.160">
    <property type="entry name" value="HR1 repeat"/>
    <property type="match status" value="1"/>
</dbReference>
<dbReference type="Pfam" id="PF00433">
    <property type="entry name" value="Pkinase_C"/>
    <property type="match status" value="1"/>
</dbReference>
<feature type="domain" description="Phorbol-ester/DAG-type" evidence="20">
    <location>
        <begin position="570"/>
        <end position="620"/>
    </location>
</feature>
<feature type="domain" description="REM-1" evidence="22">
    <location>
        <begin position="181"/>
        <end position="258"/>
    </location>
</feature>
<dbReference type="PROSITE" id="PS50081">
    <property type="entry name" value="ZF_DAG_PE_2"/>
    <property type="match status" value="2"/>
</dbReference>
<dbReference type="InterPro" id="IPR017892">
    <property type="entry name" value="Pkinase_C"/>
</dbReference>
<dbReference type="InterPro" id="IPR037312">
    <property type="entry name" value="PKC-like_HR1"/>
</dbReference>
<comment type="similarity">
    <text evidence="1">Belongs to the protein kinase superfamily. AGC Ser/Thr protein kinase family. PKC subfamily.</text>
</comment>
<dbReference type="SUPFAM" id="SSF57889">
    <property type="entry name" value="Cysteine-rich domain"/>
    <property type="match status" value="2"/>
</dbReference>
<dbReference type="SMART" id="SM00220">
    <property type="entry name" value="S_TKc"/>
    <property type="match status" value="1"/>
</dbReference>
<dbReference type="CDD" id="cd11620">
    <property type="entry name" value="HR1_PKC-like_2_fungi"/>
    <property type="match status" value="1"/>
</dbReference>
<dbReference type="PROSITE" id="PS51860">
    <property type="entry name" value="REM_1"/>
    <property type="match status" value="1"/>
</dbReference>
<dbReference type="PROSITE" id="PS51285">
    <property type="entry name" value="AGC_KINASE_CTER"/>
    <property type="match status" value="1"/>
</dbReference>
<evidence type="ECO:0000313" key="23">
    <source>
        <dbReference type="EMBL" id="KAJ4464210.1"/>
    </source>
</evidence>
<dbReference type="EMBL" id="JANVFS010000061">
    <property type="protein sequence ID" value="KAJ4464210.1"/>
    <property type="molecule type" value="Genomic_DNA"/>
</dbReference>
<keyword evidence="8 16" id="KW-0547">Nucleotide-binding</keyword>
<dbReference type="GO" id="GO:0007165">
    <property type="term" value="P:signal transduction"/>
    <property type="evidence" value="ECO:0007669"/>
    <property type="project" value="InterPro"/>
</dbReference>
<dbReference type="CDD" id="cd05570">
    <property type="entry name" value="STKc_PKC"/>
    <property type="match status" value="1"/>
</dbReference>
<keyword evidence="4" id="KW-0597">Phosphoprotein</keyword>
<dbReference type="Gene3D" id="2.60.40.150">
    <property type="entry name" value="C2 domain"/>
    <property type="match status" value="1"/>
</dbReference>
<dbReference type="PROSITE" id="PS50011">
    <property type="entry name" value="PROTEIN_KINASE_DOM"/>
    <property type="match status" value="1"/>
</dbReference>
<feature type="domain" description="C2" evidence="18">
    <location>
        <begin position="274"/>
        <end position="393"/>
    </location>
</feature>
<gene>
    <name evidence="23" type="ORF">C8J55DRAFT_591657</name>
</gene>
<evidence type="ECO:0000256" key="9">
    <source>
        <dbReference type="ARBA" id="ARBA00022771"/>
    </source>
</evidence>
<dbReference type="Pfam" id="PF00130">
    <property type="entry name" value="C1_1"/>
    <property type="match status" value="2"/>
</dbReference>
<dbReference type="CDD" id="cd20822">
    <property type="entry name" value="C1_ScPKC1-like_rpt1"/>
    <property type="match status" value="1"/>
</dbReference>
<feature type="compositionally biased region" description="Low complexity" evidence="17">
    <location>
        <begin position="789"/>
        <end position="815"/>
    </location>
</feature>
<comment type="catalytic activity">
    <reaction evidence="13">
        <text>L-threonyl-[protein] + ATP = O-phospho-L-threonyl-[protein] + ADP + H(+)</text>
        <dbReference type="Rhea" id="RHEA:46608"/>
        <dbReference type="Rhea" id="RHEA-COMP:11060"/>
        <dbReference type="Rhea" id="RHEA-COMP:11605"/>
        <dbReference type="ChEBI" id="CHEBI:15378"/>
        <dbReference type="ChEBI" id="CHEBI:30013"/>
        <dbReference type="ChEBI" id="CHEBI:30616"/>
        <dbReference type="ChEBI" id="CHEBI:61977"/>
        <dbReference type="ChEBI" id="CHEBI:456216"/>
        <dbReference type="EC" id="2.7.11.13"/>
    </reaction>
</comment>
<evidence type="ECO:0000313" key="24">
    <source>
        <dbReference type="Proteomes" id="UP001150238"/>
    </source>
</evidence>
<dbReference type="Gene3D" id="3.30.200.20">
    <property type="entry name" value="Phosphorylase Kinase, domain 1"/>
    <property type="match status" value="1"/>
</dbReference>
<dbReference type="PROSITE" id="PS00479">
    <property type="entry name" value="ZF_DAG_PE_1"/>
    <property type="match status" value="1"/>
</dbReference>
<keyword evidence="6" id="KW-0479">Metal-binding</keyword>
<dbReference type="InterPro" id="IPR002219">
    <property type="entry name" value="PKC_DAG/PE"/>
</dbReference>
<evidence type="ECO:0000259" key="22">
    <source>
        <dbReference type="PROSITE" id="PS51860"/>
    </source>
</evidence>
<evidence type="ECO:0000256" key="2">
    <source>
        <dbReference type="ARBA" id="ARBA00012429"/>
    </source>
</evidence>
<organism evidence="23 24">
    <name type="scientific">Lentinula lateritia</name>
    <dbReference type="NCBI Taxonomy" id="40482"/>
    <lineage>
        <taxon>Eukaryota</taxon>
        <taxon>Fungi</taxon>
        <taxon>Dikarya</taxon>
        <taxon>Basidiomycota</taxon>
        <taxon>Agaricomycotina</taxon>
        <taxon>Agaricomycetes</taxon>
        <taxon>Agaricomycetidae</taxon>
        <taxon>Agaricales</taxon>
        <taxon>Marasmiineae</taxon>
        <taxon>Omphalotaceae</taxon>
        <taxon>Lentinula</taxon>
    </lineage>
</organism>
<dbReference type="SMART" id="SM00109">
    <property type="entry name" value="C1"/>
    <property type="match status" value="2"/>
</dbReference>
<evidence type="ECO:0000256" key="11">
    <source>
        <dbReference type="ARBA" id="ARBA00022833"/>
    </source>
</evidence>
<reference evidence="23" key="2">
    <citation type="journal article" date="2023" name="Proc. Natl. Acad. Sci. U.S.A.">
        <title>A global phylogenomic analysis of the shiitake genus Lentinula.</title>
        <authorList>
            <person name="Sierra-Patev S."/>
            <person name="Min B."/>
            <person name="Naranjo-Ortiz M."/>
            <person name="Looney B."/>
            <person name="Konkel Z."/>
            <person name="Slot J.C."/>
            <person name="Sakamoto Y."/>
            <person name="Steenwyk J.L."/>
            <person name="Rokas A."/>
            <person name="Carro J."/>
            <person name="Camarero S."/>
            <person name="Ferreira P."/>
            <person name="Molpeceres G."/>
            <person name="Ruiz-Duenas F.J."/>
            <person name="Serrano A."/>
            <person name="Henrissat B."/>
            <person name="Drula E."/>
            <person name="Hughes K.W."/>
            <person name="Mata J.L."/>
            <person name="Ishikawa N.K."/>
            <person name="Vargas-Isla R."/>
            <person name="Ushijima S."/>
            <person name="Smith C.A."/>
            <person name="Donoghue J."/>
            <person name="Ahrendt S."/>
            <person name="Andreopoulos W."/>
            <person name="He G."/>
            <person name="LaButti K."/>
            <person name="Lipzen A."/>
            <person name="Ng V."/>
            <person name="Riley R."/>
            <person name="Sandor L."/>
            <person name="Barry K."/>
            <person name="Martinez A.T."/>
            <person name="Xiao Y."/>
            <person name="Gibbons J.G."/>
            <person name="Terashima K."/>
            <person name="Grigoriev I.V."/>
            <person name="Hibbett D."/>
        </authorList>
    </citation>
    <scope>NUCLEOTIDE SEQUENCE</scope>
    <source>
        <strain evidence="23">Sp2 HRB7682 ss15</strain>
    </source>
</reference>
<dbReference type="PROSITE" id="PS50004">
    <property type="entry name" value="C2"/>
    <property type="match status" value="1"/>
</dbReference>
<dbReference type="InterPro" id="IPR035892">
    <property type="entry name" value="C2_domain_sf"/>
</dbReference>
<keyword evidence="11" id="KW-0862">Zinc</keyword>